<feature type="transmembrane region" description="Helical" evidence="4">
    <location>
        <begin position="59"/>
        <end position="79"/>
    </location>
</feature>
<dbReference type="AlphaFoldDB" id="A0A8H6JKC3"/>
<comment type="subcellular location">
    <subcellularLocation>
        <location evidence="4">Membrane</location>
        <topology evidence="4">Multi-pass membrane protein</topology>
    </subcellularLocation>
</comment>
<keyword evidence="6" id="KW-1185">Reference proteome</keyword>
<dbReference type="GO" id="GO:0005886">
    <property type="term" value="C:plasma membrane"/>
    <property type="evidence" value="ECO:0007669"/>
    <property type="project" value="TreeGrafter"/>
</dbReference>
<evidence type="ECO:0000256" key="4">
    <source>
        <dbReference type="RuleBase" id="RU367022"/>
    </source>
</evidence>
<protein>
    <recommendedName>
        <fullName evidence="4">Copper transport protein</fullName>
    </recommendedName>
</protein>
<comment type="caution">
    <text evidence="5">The sequence shown here is derived from an EMBL/GenBank/DDBJ whole genome shotgun (WGS) entry which is preliminary data.</text>
</comment>
<feature type="transmembrane region" description="Helical" evidence="4">
    <location>
        <begin position="163"/>
        <end position="188"/>
    </location>
</feature>
<dbReference type="PANTHER" id="PTHR12483">
    <property type="entry name" value="SOLUTE CARRIER FAMILY 31 COPPER TRANSPORTERS"/>
    <property type="match status" value="1"/>
</dbReference>
<keyword evidence="4" id="KW-0406">Ion transport</keyword>
<reference evidence="5" key="1">
    <citation type="journal article" date="2020" name="Phytopathology">
        <title>Genome Sequence Resources of Colletotrichum truncatum, C. plurivorum, C. musicola, and C. sojae: Four Species Pathogenic to Soybean (Glycine max).</title>
        <authorList>
            <person name="Rogerio F."/>
            <person name="Boufleur T.R."/>
            <person name="Ciampi-Guillardi M."/>
            <person name="Sukno S.A."/>
            <person name="Thon M.R."/>
            <person name="Massola Junior N.S."/>
            <person name="Baroncelli R."/>
        </authorList>
    </citation>
    <scope>NUCLEOTIDE SEQUENCE</scope>
    <source>
        <strain evidence="5">LFN00145</strain>
    </source>
</reference>
<feature type="transmembrane region" description="Helical" evidence="4">
    <location>
        <begin position="135"/>
        <end position="157"/>
    </location>
</feature>
<keyword evidence="1 4" id="KW-0812">Transmembrane</keyword>
<keyword evidence="4" id="KW-0186">Copper</keyword>
<evidence type="ECO:0000313" key="6">
    <source>
        <dbReference type="Proteomes" id="UP000654918"/>
    </source>
</evidence>
<evidence type="ECO:0000313" key="5">
    <source>
        <dbReference type="EMBL" id="KAF6814784.1"/>
    </source>
</evidence>
<keyword evidence="4" id="KW-0187">Copper transport</keyword>
<dbReference type="EMBL" id="WIGO01000372">
    <property type="protein sequence ID" value="KAF6814784.1"/>
    <property type="molecule type" value="Genomic_DNA"/>
</dbReference>
<dbReference type="GO" id="GO:0005375">
    <property type="term" value="F:copper ion transmembrane transporter activity"/>
    <property type="evidence" value="ECO:0007669"/>
    <property type="project" value="UniProtKB-UniRule"/>
</dbReference>
<gene>
    <name evidence="5" type="ORF">CPLU01_14309</name>
</gene>
<name>A0A8H6JKC3_9PEZI</name>
<keyword evidence="3 4" id="KW-0472">Membrane</keyword>
<evidence type="ECO:0000256" key="3">
    <source>
        <dbReference type="ARBA" id="ARBA00023136"/>
    </source>
</evidence>
<proteinExistence type="inferred from homology"/>
<accession>A0A8H6JKC3</accession>
<dbReference type="InterPro" id="IPR007274">
    <property type="entry name" value="Cop_transporter"/>
</dbReference>
<organism evidence="5 6">
    <name type="scientific">Colletotrichum plurivorum</name>
    <dbReference type="NCBI Taxonomy" id="2175906"/>
    <lineage>
        <taxon>Eukaryota</taxon>
        <taxon>Fungi</taxon>
        <taxon>Dikarya</taxon>
        <taxon>Ascomycota</taxon>
        <taxon>Pezizomycotina</taxon>
        <taxon>Sordariomycetes</taxon>
        <taxon>Hypocreomycetidae</taxon>
        <taxon>Glomerellales</taxon>
        <taxon>Glomerellaceae</taxon>
        <taxon>Colletotrichum</taxon>
        <taxon>Colletotrichum orchidearum species complex</taxon>
    </lineage>
</organism>
<evidence type="ECO:0000256" key="2">
    <source>
        <dbReference type="ARBA" id="ARBA00022989"/>
    </source>
</evidence>
<dbReference type="PANTHER" id="PTHR12483:SF120">
    <property type="entry name" value="HIGH-AFFINITY COPPER TRANSPORTER CTRA2"/>
    <property type="match status" value="1"/>
</dbReference>
<evidence type="ECO:0000256" key="1">
    <source>
        <dbReference type="ARBA" id="ARBA00022692"/>
    </source>
</evidence>
<dbReference type="Pfam" id="PF04145">
    <property type="entry name" value="Ctr"/>
    <property type="match status" value="1"/>
</dbReference>
<sequence>MDMNHATSTAMAMATSTSMASSDMSSMSMSMSDMAMTFFESFQTPMFSTAWTPSSKGAYAGTCIFLIALASILRLLLALKPILENRFWQNNSNYDSDKERLTTHQVGGDIDPGMGPVVVHRDFVGRWRGWRAGAAAARATYEVIIGGIGYLLMIAVMTMNVGYFLSVLAGIWLGTFLLGGLAGSSVMVDC</sequence>
<dbReference type="Proteomes" id="UP000654918">
    <property type="component" value="Unassembled WGS sequence"/>
</dbReference>
<keyword evidence="4" id="KW-0813">Transport</keyword>
<comment type="similarity">
    <text evidence="4">Belongs to the copper transporter (Ctr) (TC 1.A.56) family. SLC31A subfamily.</text>
</comment>
<keyword evidence="2 4" id="KW-1133">Transmembrane helix</keyword>